<dbReference type="AlphaFoldDB" id="A0A0F9SWD6"/>
<reference evidence="1" key="1">
    <citation type="journal article" date="2015" name="Nature">
        <title>Complex archaea that bridge the gap between prokaryotes and eukaryotes.</title>
        <authorList>
            <person name="Spang A."/>
            <person name="Saw J.H."/>
            <person name="Jorgensen S.L."/>
            <person name="Zaremba-Niedzwiedzka K."/>
            <person name="Martijn J."/>
            <person name="Lind A.E."/>
            <person name="van Eijk R."/>
            <person name="Schleper C."/>
            <person name="Guy L."/>
            <person name="Ettema T.J."/>
        </authorList>
    </citation>
    <scope>NUCLEOTIDE SEQUENCE</scope>
</reference>
<accession>A0A0F9SWD6</accession>
<evidence type="ECO:0000313" key="1">
    <source>
        <dbReference type="EMBL" id="KKN33548.1"/>
    </source>
</evidence>
<proteinExistence type="predicted"/>
<organism evidence="1">
    <name type="scientific">marine sediment metagenome</name>
    <dbReference type="NCBI Taxonomy" id="412755"/>
    <lineage>
        <taxon>unclassified sequences</taxon>
        <taxon>metagenomes</taxon>
        <taxon>ecological metagenomes</taxon>
    </lineage>
</organism>
<protein>
    <submittedName>
        <fullName evidence="1">Uncharacterized protein</fullName>
    </submittedName>
</protein>
<sequence length="157" mass="18250">MKNNNNIKNKAWIKFGYIFRLIKAPYKLKNGTEEHGLFPFIMLNEFMGLDVGWNIVEIPCPKCGKDHRIRFERLASEKNGGFFPIDSMPLNEIKSEKLVKFSEDVEETLRDEKSNHALGRCRNCGGNWFLFNVRKIPFLIKIAPETKEDVMGEKGWP</sequence>
<name>A0A0F9SWD6_9ZZZZ</name>
<dbReference type="EMBL" id="LAZR01002168">
    <property type="protein sequence ID" value="KKN33548.1"/>
    <property type="molecule type" value="Genomic_DNA"/>
</dbReference>
<comment type="caution">
    <text evidence="1">The sequence shown here is derived from an EMBL/GenBank/DDBJ whole genome shotgun (WGS) entry which is preliminary data.</text>
</comment>
<gene>
    <name evidence="1" type="ORF">LCGC14_0802510</name>
</gene>